<evidence type="ECO:0000313" key="3">
    <source>
        <dbReference type="EMBL" id="KAF4691013.1"/>
    </source>
</evidence>
<feature type="region of interest" description="Disordered" evidence="1">
    <location>
        <begin position="349"/>
        <end position="388"/>
    </location>
</feature>
<evidence type="ECO:0000313" key="4">
    <source>
        <dbReference type="Proteomes" id="UP000541610"/>
    </source>
</evidence>
<feature type="region of interest" description="Disordered" evidence="1">
    <location>
        <begin position="110"/>
        <end position="136"/>
    </location>
</feature>
<dbReference type="CDD" id="cd09275">
    <property type="entry name" value="RNase_HI_RT_DIRS1"/>
    <property type="match status" value="1"/>
</dbReference>
<dbReference type="EMBL" id="JABANP010000087">
    <property type="protein sequence ID" value="KAF4691013.1"/>
    <property type="molecule type" value="Genomic_DNA"/>
</dbReference>
<feature type="compositionally biased region" description="Basic and acidic residues" evidence="1">
    <location>
        <begin position="111"/>
        <end position="129"/>
    </location>
</feature>
<dbReference type="OrthoDB" id="7462124at2759"/>
<feature type="region of interest" description="Disordered" evidence="1">
    <location>
        <begin position="82"/>
        <end position="101"/>
    </location>
</feature>
<keyword evidence="2" id="KW-0812">Transmembrane</keyword>
<dbReference type="Gene3D" id="3.30.420.10">
    <property type="entry name" value="Ribonuclease H-like superfamily/Ribonuclease H"/>
    <property type="match status" value="1"/>
</dbReference>
<dbReference type="InterPro" id="IPR043502">
    <property type="entry name" value="DNA/RNA_pol_sf"/>
</dbReference>
<dbReference type="GO" id="GO:0003676">
    <property type="term" value="F:nucleic acid binding"/>
    <property type="evidence" value="ECO:0007669"/>
    <property type="project" value="InterPro"/>
</dbReference>
<dbReference type="InterPro" id="IPR012337">
    <property type="entry name" value="RNaseH-like_sf"/>
</dbReference>
<evidence type="ECO:0000256" key="2">
    <source>
        <dbReference type="SAM" id="Phobius"/>
    </source>
</evidence>
<feature type="compositionally biased region" description="Low complexity" evidence="1">
    <location>
        <begin position="355"/>
        <end position="369"/>
    </location>
</feature>
<sequence length="1940" mass="214273">MATPSDELQAARSQIRQSKRALRDTREKLKNILDDETDDTKKIINDLQVKEVNLTKCIEELESRIAELELSIDNERSQIARQEGRSRVALPTTPTAEKQNKHAISLFMSASEHEQDDKRDDDIDNHETPSKILSSASSDQLTAADLGALSVPSLQTPSCIGAHLCLLEQLFQEAGAGTISSGVFIPHGHLRITVYNKLLESVQSCELVSSVIHDIAQNSEYKWSVIKAELQQEFARRDLLKAEYNAVMRSLSFSGLGTVETFLRKALAAFRMYRTVYGSDRAELRSMTRSVVMKLPEKLRICVVQSLQSEKVGSGDWELALPFDDTSGRPSVISVIRSNCRTFRDAGVSLDSHHGSNNNSNRNHSNGKGYHNSTDRVAQVSDGKGGRGESLSKWAGRFAAVFVVTGPGVAGSPENHVHYDDARHYPRKDGNGVIWFLAYKDEENGSKIIGDLSSDQFETRRFEFLSEDSVLALSSATIPPEILLRGALRSTSSSTWDSAVDVPVLVDSGAGGNYLLVCDTDADSLIHSSGALFTPSKSSGPVKSVSLADGSRRTISKSVDVTIGIYPVGSCGRESLVGQQQVTLSVLPVSPCPFLRPGSWCTLAGRSLLALWDLTTKGSTYATIGDVCVFRTSSPDDRASETHTPCLALCDDSDGPDLSSTGVEIQPSCESTPSSISVVPSDDIVHRIEQLLQQLCDQGWRPLVRCPSEALRVKLRRLAPHEPHDTDIQAFCFTVDLSAFDKSKVGPQRGYARGLYNRLSSADRETYARLIKDYLDRGWWSSVEKCQLNRIADISPPIPVFMIGGSSSKSSATVKKPRLVLDCRAINEGLPSTSSENPSGSLIINALRWSSPVAIASIDAQQAFYRLQVSGLTLLLVSALGCYTSRRICFGLSPGTSSLQSSLGTLFFLVTYLYISGFWSLYVDDGILSGSVRHLVYNLTVLVYAMLLCGFAVQLAKFACICEPSHAAELSESLKPLGTVPSESLSLLRTSLCYRPGSLVLHCCREERLDRVYKFACSDTIYQLSKSAAFSYAGALSYDVGRVHPECRSCSDGIRSLLGRCLAKQGWQTVVNLRSQLTAPQLAAYDYFIRWMKELSSPSAAKCSHVTPCPSNDELPDLTLVTDASRSGGGFLVLRGSVEGGSETGLADLPMLCGDAFRWSRTQRNFHSNRRELLSLVVGLRACADLVCHYFTNSKDSSACGSRRRPKVHVLSDNKAVIHWSREDAPALFNSGQALEKRALTRLVLVAMDELKALKRHADIEVRHVEGRINILADRLSRLYDSVIAPGITLSDVLCDDLPNSTPVWPEESDDDIRFLSVESSPEPLTHCCDPYTRDRLFLFRHCEQNAGDVSLDLRTDFVGLVASSPFEVSPCFVEHIATQCYDYSTVLSRVRCLRFILRLLRANAVGADLSVIEYSGVPCDADKRALVCAAQRHDEFCSSTRSRGPPPCGPYVISDDGYLDIPLVLFRSGSPFGTELFQYVLPKSVPKLREKVLKDAHLRSEHLTVRPTLSLVVDYHLPGATRQCRDLLSKCITCKTLRAQRSWSSLPSVRSEAAALAHLPPYWHVSVDFLAVGNHVKLFSAVCMFTRHITLFRAKSESSSEALRLLKLLKAKTGSVRIVTCDRASYFRSTDQFIRRVESELEASVCLASSRSPWEICSESHNAIVIDRLRCMLRHSSGKWPSDRDDEDLLLERLMSIINCRPLGTFLISQGSAEVVTPDSLYFGRTRDGGGSLSGSRPTSTDHSHLMPNRLKTFRNVFLSSVWSELKKRSLTNVSSKCKNGHAKPQVFYPGDAVLVHMTGRKCGMAFRMGHVVRVFSPRRVQVRFPGGLLTYENAFNLVILRPFPRLDSDVPVVSREGLRLRVRDDQAVGQWRSGVVTHDPCDLDDDRVWVQFDNGDAPKFISLSTCRWQPLDKNINNKADNDDGANGYPFNWTGRAWV</sequence>
<dbReference type="Proteomes" id="UP000541610">
    <property type="component" value="Unassembled WGS sequence"/>
</dbReference>
<comment type="caution">
    <text evidence="3">The sequence shown here is derived from an EMBL/GenBank/DDBJ whole genome shotgun (WGS) entry which is preliminary data.</text>
</comment>
<protein>
    <submittedName>
        <fullName evidence="3">Uncharacterized protein</fullName>
    </submittedName>
</protein>
<keyword evidence="2" id="KW-0472">Membrane</keyword>
<gene>
    <name evidence="3" type="ORF">FOZ60_016375</name>
</gene>
<name>A0A7J6P4F8_PEROL</name>
<evidence type="ECO:0000256" key="1">
    <source>
        <dbReference type="SAM" id="MobiDB-lite"/>
    </source>
</evidence>
<organism evidence="3 4">
    <name type="scientific">Perkinsus olseni</name>
    <name type="common">Perkinsus atlanticus</name>
    <dbReference type="NCBI Taxonomy" id="32597"/>
    <lineage>
        <taxon>Eukaryota</taxon>
        <taxon>Sar</taxon>
        <taxon>Alveolata</taxon>
        <taxon>Perkinsozoa</taxon>
        <taxon>Perkinsea</taxon>
        <taxon>Perkinsida</taxon>
        <taxon>Perkinsidae</taxon>
        <taxon>Perkinsus</taxon>
    </lineage>
</organism>
<feature type="transmembrane region" description="Helical" evidence="2">
    <location>
        <begin position="903"/>
        <end position="923"/>
    </location>
</feature>
<feature type="transmembrane region" description="Helical" evidence="2">
    <location>
        <begin position="935"/>
        <end position="956"/>
    </location>
</feature>
<dbReference type="SUPFAM" id="SSF56672">
    <property type="entry name" value="DNA/RNA polymerases"/>
    <property type="match status" value="1"/>
</dbReference>
<feature type="region of interest" description="Disordered" evidence="1">
    <location>
        <begin position="1728"/>
        <end position="1747"/>
    </location>
</feature>
<feature type="region of interest" description="Disordered" evidence="1">
    <location>
        <begin position="1"/>
        <end position="22"/>
    </location>
</feature>
<keyword evidence="2" id="KW-1133">Transmembrane helix</keyword>
<reference evidence="3 4" key="1">
    <citation type="submission" date="2020-04" db="EMBL/GenBank/DDBJ databases">
        <title>Perkinsus olseni comparative genomics.</title>
        <authorList>
            <person name="Bogema D.R."/>
        </authorList>
    </citation>
    <scope>NUCLEOTIDE SEQUENCE [LARGE SCALE GENOMIC DNA]</scope>
    <source>
        <strain evidence="3">00978-12</strain>
    </source>
</reference>
<proteinExistence type="predicted"/>
<dbReference type="InterPro" id="IPR036397">
    <property type="entry name" value="RNaseH_sf"/>
</dbReference>
<accession>A0A7J6P4F8</accession>
<dbReference type="SUPFAM" id="SSF53098">
    <property type="entry name" value="Ribonuclease H-like"/>
    <property type="match status" value="1"/>
</dbReference>
<dbReference type="PANTHER" id="PTHR47331">
    <property type="entry name" value="PHD-TYPE DOMAIN-CONTAINING PROTEIN"/>
    <property type="match status" value="1"/>
</dbReference>